<evidence type="ECO:0000313" key="3">
    <source>
        <dbReference type="Proteomes" id="UP000183832"/>
    </source>
</evidence>
<dbReference type="InterPro" id="IPR047801">
    <property type="entry name" value="Peptidase_C45"/>
</dbReference>
<dbReference type="Gene3D" id="1.10.10.2120">
    <property type="match status" value="1"/>
</dbReference>
<dbReference type="STRING" id="568069.A0A1J1IM57"/>
<dbReference type="AlphaFoldDB" id="A0A1J1IM57"/>
<gene>
    <name evidence="2" type="ORF">CLUMA_CG012870</name>
</gene>
<evidence type="ECO:0000313" key="2">
    <source>
        <dbReference type="EMBL" id="CRK99553.1"/>
    </source>
</evidence>
<dbReference type="PANTHER" id="PTHR34180:SF1">
    <property type="entry name" value="BETA-ALANYL-DOPAMINE_CARCININE HYDROLASE"/>
    <property type="match status" value="1"/>
</dbReference>
<protein>
    <submittedName>
        <fullName evidence="2">CLUMA_CG012870, isoform A</fullName>
    </submittedName>
</protein>
<dbReference type="OrthoDB" id="189997at2759"/>
<dbReference type="InterPro" id="IPR047794">
    <property type="entry name" value="C45_proenzyme-like"/>
</dbReference>
<organism evidence="2 3">
    <name type="scientific">Clunio marinus</name>
    <dbReference type="NCBI Taxonomy" id="568069"/>
    <lineage>
        <taxon>Eukaryota</taxon>
        <taxon>Metazoa</taxon>
        <taxon>Ecdysozoa</taxon>
        <taxon>Arthropoda</taxon>
        <taxon>Hexapoda</taxon>
        <taxon>Insecta</taxon>
        <taxon>Pterygota</taxon>
        <taxon>Neoptera</taxon>
        <taxon>Endopterygota</taxon>
        <taxon>Diptera</taxon>
        <taxon>Nematocera</taxon>
        <taxon>Chironomoidea</taxon>
        <taxon>Chironomidae</taxon>
        <taxon>Clunio</taxon>
    </lineage>
</organism>
<sequence length="389" mass="43812">MASSQDINDIRRHNIPVVYARGNHYDVGFDVGRTFSAMIKDFVSKSALLNSSYLPIYNTPQGKKVYNETLEVVTKSFPQYLRELQGVADGAGVEFYKLFLFHLDEILPNVAKQRSSGIEPTGCSTVYVNGDKEEILGHTEDASRDSLNAFYLVSAHIISQEPEGKYGVKVEKFTSLCYAGHLPGYTMSYNHHGLILTINTLVARTLNGKKTPRHFITRALLAAENYDEAIKILKDFGVGAADGCSLNLTFLNGFDERKFYNIELGPALPSSDESLLDIQAFGTGECSIHCNNYLRLKVLECVDPYMNSTKERYQTLIKFSEPRSLKGIIQMLGDQTGENWIFRDRPGPVNKTICVGIFDLKRRTWSLYKDNPKTNEPLLILHLELKNQK</sequence>
<accession>A0A1J1IM57</accession>
<dbReference type="InterPro" id="IPR005079">
    <property type="entry name" value="Peptidase_C45_hydrolase"/>
</dbReference>
<keyword evidence="3" id="KW-1185">Reference proteome</keyword>
<dbReference type="Proteomes" id="UP000183832">
    <property type="component" value="Unassembled WGS sequence"/>
</dbReference>
<dbReference type="Pfam" id="PF03417">
    <property type="entry name" value="AAT"/>
    <property type="match status" value="1"/>
</dbReference>
<dbReference type="EMBL" id="CVRI01000051">
    <property type="protein sequence ID" value="CRK99553.1"/>
    <property type="molecule type" value="Genomic_DNA"/>
</dbReference>
<dbReference type="PANTHER" id="PTHR34180">
    <property type="entry name" value="PEPTIDASE C45"/>
    <property type="match status" value="1"/>
</dbReference>
<name>A0A1J1IM57_9DIPT</name>
<dbReference type="Gene3D" id="3.60.60.10">
    <property type="entry name" value="Penicillin V Acylase, Chain A"/>
    <property type="match status" value="1"/>
</dbReference>
<feature type="domain" description="Peptidase C45 hydrolase" evidence="1">
    <location>
        <begin position="129"/>
        <end position="373"/>
    </location>
</feature>
<dbReference type="NCBIfam" id="NF040521">
    <property type="entry name" value="C45_proenzyme"/>
    <property type="match status" value="1"/>
</dbReference>
<proteinExistence type="predicted"/>
<evidence type="ECO:0000259" key="1">
    <source>
        <dbReference type="Pfam" id="PF03417"/>
    </source>
</evidence>
<reference evidence="2 3" key="1">
    <citation type="submission" date="2015-04" db="EMBL/GenBank/DDBJ databases">
        <authorList>
            <person name="Syromyatnikov M.Y."/>
            <person name="Popov V.N."/>
        </authorList>
    </citation>
    <scope>NUCLEOTIDE SEQUENCE [LARGE SCALE GENOMIC DNA]</scope>
</reference>